<dbReference type="GO" id="GO:0019902">
    <property type="term" value="F:phosphatase binding"/>
    <property type="evidence" value="ECO:0007669"/>
    <property type="project" value="InterPro"/>
</dbReference>
<dbReference type="PANTHER" id="PTHR21055">
    <property type="entry name" value="PROTEIN PHOSPHATASE 1 REGULATORY SUBUNIT 36"/>
    <property type="match status" value="1"/>
</dbReference>
<feature type="compositionally biased region" description="Polar residues" evidence="1">
    <location>
        <begin position="246"/>
        <end position="270"/>
    </location>
</feature>
<accession>A0A819GRB2</accession>
<comment type="caution">
    <text evidence="2">The sequence shown here is derived from an EMBL/GenBank/DDBJ whole genome shotgun (WGS) entry which is preliminary data.</text>
</comment>
<proteinExistence type="predicted"/>
<protein>
    <submittedName>
        <fullName evidence="2">Uncharacterized protein</fullName>
    </submittedName>
</protein>
<dbReference type="Pfam" id="PF14895">
    <property type="entry name" value="PPPI_inhib"/>
    <property type="match status" value="1"/>
</dbReference>
<dbReference type="PANTHER" id="PTHR21055:SF3">
    <property type="entry name" value="PROTEIN PHOSPHATASE 1 REGULATORY SUBUNIT 36"/>
    <property type="match status" value="1"/>
</dbReference>
<evidence type="ECO:0000256" key="1">
    <source>
        <dbReference type="SAM" id="MobiDB-lite"/>
    </source>
</evidence>
<dbReference type="InterPro" id="IPR026142">
    <property type="entry name" value="Pro_pase_1_reg_su_36"/>
</dbReference>
<feature type="compositionally biased region" description="Low complexity" evidence="1">
    <location>
        <begin position="225"/>
        <end position="241"/>
    </location>
</feature>
<feature type="compositionally biased region" description="Low complexity" evidence="1">
    <location>
        <begin position="272"/>
        <end position="286"/>
    </location>
</feature>
<sequence length="407" mass="45895">METAGKYSNPQSLWRWDEVTNTLVCDRYVTAEKADINAETASEKHDLWNLSPTRRPVAYEKYPLEISKGKTTVAIEDIVHISLNMVSDTYYVPEKFAEFVKQFNQEEKTRISNAECHMNTALLFVAQKYSNVVLGTGLKQYHHFYWIEGNDGDPLTKKREIIPYSGRVSRTLIDRGNAELLIIFAAFVVWNTFERKHFEVIRKEIGRIIRTDAFPNPGYSTIQIRTRSSRSSRSTASDFTTGGNGENASTYSDRKNTAASKKSTRSQKTIATALTTMSHTSSTSSKSETKRQPFQRLLTQRSPIVVTLLPTARDQSAWLFARVRGKNDQAAPMPKLLPENKFKIRYEIGVLGQPIDTLTLIASGETPTGNTSASQLAQNDVKRRHSTVDSGMNMICYKGKEVTQAIQ</sequence>
<gene>
    <name evidence="2" type="ORF">UXM345_LOCUS9914</name>
</gene>
<name>A0A819GRB2_9BILA</name>
<evidence type="ECO:0000313" key="2">
    <source>
        <dbReference type="EMBL" id="CAF3889343.1"/>
    </source>
</evidence>
<reference evidence="2" key="1">
    <citation type="submission" date="2021-02" db="EMBL/GenBank/DDBJ databases">
        <authorList>
            <person name="Nowell W R."/>
        </authorList>
    </citation>
    <scope>NUCLEOTIDE SEQUENCE</scope>
</reference>
<dbReference type="Proteomes" id="UP000663842">
    <property type="component" value="Unassembled WGS sequence"/>
</dbReference>
<evidence type="ECO:0000313" key="3">
    <source>
        <dbReference type="Proteomes" id="UP000663842"/>
    </source>
</evidence>
<organism evidence="2 3">
    <name type="scientific">Rotaria magnacalcarata</name>
    <dbReference type="NCBI Taxonomy" id="392030"/>
    <lineage>
        <taxon>Eukaryota</taxon>
        <taxon>Metazoa</taxon>
        <taxon>Spiralia</taxon>
        <taxon>Gnathifera</taxon>
        <taxon>Rotifera</taxon>
        <taxon>Eurotatoria</taxon>
        <taxon>Bdelloidea</taxon>
        <taxon>Philodinida</taxon>
        <taxon>Philodinidae</taxon>
        <taxon>Rotaria</taxon>
    </lineage>
</organism>
<feature type="region of interest" description="Disordered" evidence="1">
    <location>
        <begin position="220"/>
        <end position="295"/>
    </location>
</feature>
<dbReference type="AlphaFoldDB" id="A0A819GRB2"/>
<dbReference type="EMBL" id="CAJOBF010000922">
    <property type="protein sequence ID" value="CAF3889343.1"/>
    <property type="molecule type" value="Genomic_DNA"/>
</dbReference>